<reference evidence="1 2" key="1">
    <citation type="journal article" date="2019" name="Int. J. Syst. Evol. Microbiol.">
        <title>The Global Catalogue of Microorganisms (GCM) 10K type strain sequencing project: providing services to taxonomists for standard genome sequencing and annotation.</title>
        <authorList>
            <consortium name="The Broad Institute Genomics Platform"/>
            <consortium name="The Broad Institute Genome Sequencing Center for Infectious Disease"/>
            <person name="Wu L."/>
            <person name="Ma J."/>
        </authorList>
    </citation>
    <scope>NUCLEOTIDE SEQUENCE [LARGE SCALE GENOMIC DNA]</scope>
    <source>
        <strain evidence="1 2">JCM 15749</strain>
    </source>
</reference>
<name>A0ABN2W0S5_9ACTN</name>
<organism evidence="1 2">
    <name type="scientific">Aeromicrobium halocynthiae</name>
    <dbReference type="NCBI Taxonomy" id="560557"/>
    <lineage>
        <taxon>Bacteria</taxon>
        <taxon>Bacillati</taxon>
        <taxon>Actinomycetota</taxon>
        <taxon>Actinomycetes</taxon>
        <taxon>Propionibacteriales</taxon>
        <taxon>Nocardioidaceae</taxon>
        <taxon>Aeromicrobium</taxon>
    </lineage>
</organism>
<dbReference type="EMBL" id="BAAAPY010000007">
    <property type="protein sequence ID" value="GAA2080100.1"/>
    <property type="molecule type" value="Genomic_DNA"/>
</dbReference>
<proteinExistence type="predicted"/>
<protein>
    <submittedName>
        <fullName evidence="1">Uncharacterized protein</fullName>
    </submittedName>
</protein>
<sequence>MTEGPRVERDAYDVLAPDGTRIEVKSSAYVQAWYQQKPSLIKFSGLTGRTWDSGSGFSTERGFNADVYVFALQTARDQREYDPLDVEQWRFYVLPQHVLQDRGYRSIALSTLMSLTGGPAEFGGLAEAISEAR</sequence>
<gene>
    <name evidence="1" type="ORF">GCM10009821_20450</name>
</gene>
<dbReference type="Proteomes" id="UP001501480">
    <property type="component" value="Unassembled WGS sequence"/>
</dbReference>
<accession>A0ABN2W0S5</accession>
<evidence type="ECO:0000313" key="2">
    <source>
        <dbReference type="Proteomes" id="UP001501480"/>
    </source>
</evidence>
<keyword evidence="2" id="KW-1185">Reference proteome</keyword>
<comment type="caution">
    <text evidence="1">The sequence shown here is derived from an EMBL/GenBank/DDBJ whole genome shotgun (WGS) entry which is preliminary data.</text>
</comment>
<evidence type="ECO:0000313" key="1">
    <source>
        <dbReference type="EMBL" id="GAA2080100.1"/>
    </source>
</evidence>